<proteinExistence type="inferred from homology"/>
<evidence type="ECO:0000313" key="15">
    <source>
        <dbReference type="EMBL" id="VEB35291.1"/>
    </source>
</evidence>
<keyword evidence="16" id="KW-1185">Reference proteome</keyword>
<name>A0ABY6T5B3_9GAMM</name>
<dbReference type="Pfam" id="PF10410">
    <property type="entry name" value="DnaB_bind"/>
    <property type="match status" value="1"/>
</dbReference>
<evidence type="ECO:0000256" key="3">
    <source>
        <dbReference type="ARBA" id="ARBA00022679"/>
    </source>
</evidence>
<evidence type="ECO:0000259" key="14">
    <source>
        <dbReference type="PROSITE" id="PS50880"/>
    </source>
</evidence>
<evidence type="ECO:0000256" key="5">
    <source>
        <dbReference type="ARBA" id="ARBA00022705"/>
    </source>
</evidence>
<keyword evidence="9" id="KW-0460">Magnesium</keyword>
<evidence type="ECO:0000313" key="16">
    <source>
        <dbReference type="Proteomes" id="UP000277577"/>
    </source>
</evidence>
<dbReference type="SMART" id="SM00766">
    <property type="entry name" value="DnaG_DnaB_bind"/>
    <property type="match status" value="1"/>
</dbReference>
<keyword evidence="4 12" id="KW-0548">Nucleotidyltransferase</keyword>
<dbReference type="SUPFAM" id="SSF57783">
    <property type="entry name" value="Zinc beta-ribbon"/>
    <property type="match status" value="1"/>
</dbReference>
<dbReference type="Gene3D" id="3.90.980.10">
    <property type="entry name" value="DNA primase, catalytic core, N-terminal domain"/>
    <property type="match status" value="1"/>
</dbReference>
<comment type="catalytic activity">
    <reaction evidence="12">
        <text>ssDNA + n NTP = ssDNA/pppN(pN)n-1 hybrid + (n-1) diphosphate.</text>
        <dbReference type="EC" id="2.7.7.101"/>
    </reaction>
</comment>
<dbReference type="Proteomes" id="UP000277577">
    <property type="component" value="Chromosome"/>
</dbReference>
<dbReference type="InterPro" id="IPR013173">
    <property type="entry name" value="DNA_primase_DnaG_DnaB-bd_dom"/>
</dbReference>
<dbReference type="InterPro" id="IPR030846">
    <property type="entry name" value="DnaG_bac"/>
</dbReference>
<feature type="zinc finger region" description="CHC2-type" evidence="12">
    <location>
        <begin position="40"/>
        <end position="64"/>
    </location>
</feature>
<protein>
    <recommendedName>
        <fullName evidence="12 13">DNA primase</fullName>
        <ecNumber evidence="12">2.7.7.101</ecNumber>
    </recommendedName>
</protein>
<dbReference type="GO" id="GO:0016779">
    <property type="term" value="F:nucleotidyltransferase activity"/>
    <property type="evidence" value="ECO:0007669"/>
    <property type="project" value="UniProtKB-KW"/>
</dbReference>
<comment type="subunit">
    <text evidence="12">Monomer. Interacts with DnaB.</text>
</comment>
<evidence type="ECO:0000256" key="10">
    <source>
        <dbReference type="ARBA" id="ARBA00023125"/>
    </source>
</evidence>
<accession>A0ABY6T5B3</accession>
<evidence type="ECO:0000256" key="12">
    <source>
        <dbReference type="HAMAP-Rule" id="MF_00974"/>
    </source>
</evidence>
<dbReference type="EC" id="2.7.7.101" evidence="12"/>
<dbReference type="InterPro" id="IPR050219">
    <property type="entry name" value="DnaG_primase"/>
</dbReference>
<dbReference type="Gene3D" id="1.10.860.10">
    <property type="entry name" value="DNAb Helicase, Chain A"/>
    <property type="match status" value="1"/>
</dbReference>
<comment type="function">
    <text evidence="12 13">RNA polymerase that catalyzes the synthesis of short RNA molecules used as primers for DNA polymerase during DNA replication.</text>
</comment>
<keyword evidence="3 12" id="KW-0808">Transferase</keyword>
<dbReference type="HAMAP" id="MF_00974">
    <property type="entry name" value="DNA_primase_DnaG"/>
    <property type="match status" value="1"/>
</dbReference>
<dbReference type="InterPro" id="IPR036977">
    <property type="entry name" value="DNA_primase_Znf_CHC2"/>
</dbReference>
<keyword evidence="7 12" id="KW-0863">Zinc-finger</keyword>
<reference evidence="15 16" key="1">
    <citation type="submission" date="2018-12" db="EMBL/GenBank/DDBJ databases">
        <authorList>
            <consortium name="Pathogen Informatics"/>
        </authorList>
    </citation>
    <scope>NUCLEOTIDE SEQUENCE [LARGE SCALE GENOMIC DNA]</scope>
    <source>
        <strain evidence="15 16">NCTC11976</strain>
    </source>
</reference>
<comment type="similarity">
    <text evidence="12 13">Belongs to the DnaG primase family.</text>
</comment>
<dbReference type="PIRSF" id="PIRSF002811">
    <property type="entry name" value="DnaG"/>
    <property type="match status" value="1"/>
</dbReference>
<dbReference type="Gene3D" id="1.20.50.20">
    <property type="entry name" value="DnaG, RNA polymerase domain, helical bundle"/>
    <property type="match status" value="1"/>
</dbReference>
<keyword evidence="11 12" id="KW-0804">Transcription</keyword>
<evidence type="ECO:0000256" key="11">
    <source>
        <dbReference type="ARBA" id="ARBA00023163"/>
    </source>
</evidence>
<keyword evidence="1 12" id="KW-0240">DNA-directed RNA polymerase</keyword>
<keyword evidence="6 12" id="KW-0479">Metal-binding</keyword>
<comment type="domain">
    <text evidence="12">Contains an N-terminal zinc-binding domain, a central core domain that contains the primase activity, and a C-terminal DnaB-binding domain.</text>
</comment>
<dbReference type="RefSeq" id="WP_028381233.1">
    <property type="nucleotide sequence ID" value="NZ_CAAAIT010000004.1"/>
</dbReference>
<dbReference type="SMART" id="SM00493">
    <property type="entry name" value="TOPRIM"/>
    <property type="match status" value="1"/>
</dbReference>
<evidence type="ECO:0000256" key="7">
    <source>
        <dbReference type="ARBA" id="ARBA00022771"/>
    </source>
</evidence>
<feature type="domain" description="Toprim" evidence="14">
    <location>
        <begin position="252"/>
        <end position="334"/>
    </location>
</feature>
<dbReference type="InterPro" id="IPR006171">
    <property type="entry name" value="TOPRIM_dom"/>
</dbReference>
<comment type="cofactor">
    <cofactor evidence="12 13">
        <name>Zn(2+)</name>
        <dbReference type="ChEBI" id="CHEBI:29105"/>
    </cofactor>
    <text evidence="12 13">Binds 1 zinc ion per monomer.</text>
</comment>
<evidence type="ECO:0000256" key="6">
    <source>
        <dbReference type="ARBA" id="ARBA00022723"/>
    </source>
</evidence>
<dbReference type="InterPro" id="IPR016136">
    <property type="entry name" value="DNA_helicase_N/primase_C"/>
</dbReference>
<dbReference type="SUPFAM" id="SSF117023">
    <property type="entry name" value="DNA primase DnaG, C-terminal domain"/>
    <property type="match status" value="1"/>
</dbReference>
<keyword evidence="8 12" id="KW-0862">Zinc</keyword>
<dbReference type="InterPro" id="IPR002694">
    <property type="entry name" value="Znf_CHC2"/>
</dbReference>
<sequence>MSGLIPQPFIDDLLHRTDLVELIDSYVPLKKRGNSHIACCPFHNEKSPSFNVVAKKQFYHCFGCGASGNAISFVMNYLNQGFVDAVETLATRVGLTIPRDKQTEKTNPSQDLYKLLSAVSLHYQKKLKHEGQPAIDYLRGRGLSGEIAKLYQLGYASEGWHHLEKAFPRNQRELLATGMLIKNEDGKIYDRYRNRVMFPIHDRHGRIIGFGGRVLDKEQKPKYLNSPETVIFQKSRELYGLHQILSQQKAVEYIIVVEGYMDVIALAQHGIMNAVATLGTATSTYHIQLLAKHTKSLIFCFDGDNAGRQAAWRALESSLPHLNLGLDASFMFLPDGHDPDSLVREEGKDNFLKRLKQATPLHRFLFDNLAKDLNLLRPAGKTQLINLAKPFLQKMDEGSYKQLLIEDLARLTHIETHRLTQLVTEESKSPQQEQAMTIARTPMRIAVALLLQHPEIYSQIKQQINLELLDAKEHEILLSVLDQLEANPQATTATLIESWRNHPYFESLNKLAAWDHLVPEQELVKEFIDIILFLQKQNRELTIRQLINKSRQHGLNEEEKIQLQEMLKERHI</sequence>
<dbReference type="InterPro" id="IPR034151">
    <property type="entry name" value="TOPRIM_DnaG_bac"/>
</dbReference>
<dbReference type="Gene3D" id="3.40.1360.10">
    <property type="match status" value="1"/>
</dbReference>
<dbReference type="SUPFAM" id="SSF56731">
    <property type="entry name" value="DNA primase core"/>
    <property type="match status" value="1"/>
</dbReference>
<dbReference type="Pfam" id="PF13155">
    <property type="entry name" value="Toprim_2"/>
    <property type="match status" value="1"/>
</dbReference>
<dbReference type="Gene3D" id="3.90.580.10">
    <property type="entry name" value="Zinc finger, CHC2-type domain"/>
    <property type="match status" value="1"/>
</dbReference>
<keyword evidence="5 12" id="KW-0235">DNA replication</keyword>
<dbReference type="PROSITE" id="PS50880">
    <property type="entry name" value="TOPRIM"/>
    <property type="match status" value="1"/>
</dbReference>
<dbReference type="Pfam" id="PF08278">
    <property type="entry name" value="DnaG_DnaB_bind"/>
    <property type="match status" value="1"/>
</dbReference>
<evidence type="ECO:0000256" key="4">
    <source>
        <dbReference type="ARBA" id="ARBA00022695"/>
    </source>
</evidence>
<dbReference type="PANTHER" id="PTHR30313">
    <property type="entry name" value="DNA PRIMASE"/>
    <property type="match status" value="1"/>
</dbReference>
<dbReference type="PANTHER" id="PTHR30313:SF2">
    <property type="entry name" value="DNA PRIMASE"/>
    <property type="match status" value="1"/>
</dbReference>
<dbReference type="NCBIfam" id="TIGR01391">
    <property type="entry name" value="dnaG"/>
    <property type="match status" value="1"/>
</dbReference>
<dbReference type="Pfam" id="PF01807">
    <property type="entry name" value="Zn_ribbon_DnaG"/>
    <property type="match status" value="1"/>
</dbReference>
<dbReference type="InterPro" id="IPR006295">
    <property type="entry name" value="DNA_primase_DnaG"/>
</dbReference>
<organism evidence="15 16">
    <name type="scientific">Legionella cherrii</name>
    <dbReference type="NCBI Taxonomy" id="28084"/>
    <lineage>
        <taxon>Bacteria</taxon>
        <taxon>Pseudomonadati</taxon>
        <taxon>Pseudomonadota</taxon>
        <taxon>Gammaproteobacteria</taxon>
        <taxon>Legionellales</taxon>
        <taxon>Legionellaceae</taxon>
        <taxon>Legionella</taxon>
    </lineage>
</organism>
<dbReference type="CDD" id="cd03364">
    <property type="entry name" value="TOPRIM_DnaG_primases"/>
    <property type="match status" value="1"/>
</dbReference>
<keyword evidence="10 12" id="KW-0238">DNA-binding</keyword>
<dbReference type="Pfam" id="PF08275">
    <property type="entry name" value="DNAG_N"/>
    <property type="match status" value="1"/>
</dbReference>
<gene>
    <name evidence="12 15" type="primary">dnaG</name>
    <name evidence="15" type="ORF">NCTC11976_01282</name>
</gene>
<dbReference type="SMART" id="SM00400">
    <property type="entry name" value="ZnF_CHCC"/>
    <property type="match status" value="1"/>
</dbReference>
<evidence type="ECO:0000256" key="9">
    <source>
        <dbReference type="ARBA" id="ARBA00022842"/>
    </source>
</evidence>
<dbReference type="InterPro" id="IPR013264">
    <property type="entry name" value="DNAG_N"/>
</dbReference>
<keyword evidence="2 12" id="KW-0639">Primosome</keyword>
<evidence type="ECO:0000256" key="1">
    <source>
        <dbReference type="ARBA" id="ARBA00022478"/>
    </source>
</evidence>
<evidence type="ECO:0000256" key="8">
    <source>
        <dbReference type="ARBA" id="ARBA00022833"/>
    </source>
</evidence>
<evidence type="ECO:0000256" key="13">
    <source>
        <dbReference type="PIRNR" id="PIRNR002811"/>
    </source>
</evidence>
<dbReference type="InterPro" id="IPR037068">
    <property type="entry name" value="DNA_primase_core_N_sf"/>
</dbReference>
<dbReference type="InterPro" id="IPR019475">
    <property type="entry name" value="DNA_primase_DnaB-bd"/>
</dbReference>
<evidence type="ECO:0000256" key="2">
    <source>
        <dbReference type="ARBA" id="ARBA00022515"/>
    </source>
</evidence>
<dbReference type="EMBL" id="LR134173">
    <property type="protein sequence ID" value="VEB35291.1"/>
    <property type="molecule type" value="Genomic_DNA"/>
</dbReference>